<dbReference type="PANTHER" id="PTHR10846:SF8">
    <property type="entry name" value="INNER MEMBRANE PROTEIN YRBG"/>
    <property type="match status" value="1"/>
</dbReference>
<dbReference type="GO" id="GO:0005886">
    <property type="term" value="C:plasma membrane"/>
    <property type="evidence" value="ECO:0007669"/>
    <property type="project" value="TreeGrafter"/>
</dbReference>
<evidence type="ECO:0000259" key="6">
    <source>
        <dbReference type="Pfam" id="PF01699"/>
    </source>
</evidence>
<dbReference type="GO" id="GO:0006874">
    <property type="term" value="P:intracellular calcium ion homeostasis"/>
    <property type="evidence" value="ECO:0007669"/>
    <property type="project" value="TreeGrafter"/>
</dbReference>
<keyword evidence="2 5" id="KW-0812">Transmembrane</keyword>
<proteinExistence type="predicted"/>
<dbReference type="RefSeq" id="WP_232592080.1">
    <property type="nucleotide sequence ID" value="NZ_BSPD01000030.1"/>
</dbReference>
<feature type="transmembrane region" description="Helical" evidence="5">
    <location>
        <begin position="169"/>
        <end position="193"/>
    </location>
</feature>
<comment type="caution">
    <text evidence="7">The sequence shown here is derived from an EMBL/GenBank/DDBJ whole genome shotgun (WGS) entry which is preliminary data.</text>
</comment>
<feature type="transmembrane region" description="Helical" evidence="5">
    <location>
        <begin position="235"/>
        <end position="252"/>
    </location>
</feature>
<keyword evidence="4 5" id="KW-0472">Membrane</keyword>
<accession>A0AA37WNY2</accession>
<dbReference type="InterPro" id="IPR044880">
    <property type="entry name" value="NCX_ion-bd_dom_sf"/>
</dbReference>
<evidence type="ECO:0000313" key="8">
    <source>
        <dbReference type="Proteomes" id="UP001156870"/>
    </source>
</evidence>
<dbReference type="Gene3D" id="6.10.280.80">
    <property type="entry name" value="NCX, peripheral helical region"/>
    <property type="match status" value="1"/>
</dbReference>
<dbReference type="GO" id="GO:0008273">
    <property type="term" value="F:calcium, potassium:sodium antiporter activity"/>
    <property type="evidence" value="ECO:0007669"/>
    <property type="project" value="TreeGrafter"/>
</dbReference>
<name>A0AA37WNY2_9GAMM</name>
<reference evidence="7 8" key="1">
    <citation type="journal article" date="2014" name="Int. J. Syst. Evol. Microbiol.">
        <title>Complete genome sequence of Corynebacterium casei LMG S-19264T (=DSM 44701T), isolated from a smear-ripened cheese.</title>
        <authorList>
            <consortium name="US DOE Joint Genome Institute (JGI-PGF)"/>
            <person name="Walter F."/>
            <person name="Albersmeier A."/>
            <person name="Kalinowski J."/>
            <person name="Ruckert C."/>
        </authorList>
    </citation>
    <scope>NUCLEOTIDE SEQUENCE [LARGE SCALE GENOMIC DNA]</scope>
    <source>
        <strain evidence="7 8">NBRC 110095</strain>
    </source>
</reference>
<gene>
    <name evidence="7" type="ORF">GCM10007877_11310</name>
</gene>
<dbReference type="InterPro" id="IPR004837">
    <property type="entry name" value="NaCa_Exmemb"/>
</dbReference>
<feature type="transmembrane region" description="Helical" evidence="5">
    <location>
        <begin position="81"/>
        <end position="100"/>
    </location>
</feature>
<organism evidence="7 8">
    <name type="scientific">Marinibactrum halimedae</name>
    <dbReference type="NCBI Taxonomy" id="1444977"/>
    <lineage>
        <taxon>Bacteria</taxon>
        <taxon>Pseudomonadati</taxon>
        <taxon>Pseudomonadota</taxon>
        <taxon>Gammaproteobacteria</taxon>
        <taxon>Cellvibrionales</taxon>
        <taxon>Cellvibrionaceae</taxon>
        <taxon>Marinibactrum</taxon>
    </lineage>
</organism>
<feature type="transmembrane region" description="Helical" evidence="5">
    <location>
        <begin position="272"/>
        <end position="289"/>
    </location>
</feature>
<evidence type="ECO:0000256" key="3">
    <source>
        <dbReference type="ARBA" id="ARBA00022989"/>
    </source>
</evidence>
<feature type="transmembrane region" description="Helical" evidence="5">
    <location>
        <begin position="301"/>
        <end position="319"/>
    </location>
</feature>
<feature type="transmembrane region" description="Helical" evidence="5">
    <location>
        <begin position="6"/>
        <end position="26"/>
    </location>
</feature>
<dbReference type="GO" id="GO:0005262">
    <property type="term" value="F:calcium channel activity"/>
    <property type="evidence" value="ECO:0007669"/>
    <property type="project" value="TreeGrafter"/>
</dbReference>
<keyword evidence="8" id="KW-1185">Reference proteome</keyword>
<protein>
    <submittedName>
        <fullName evidence="7">Sodium:calcium antiporter</fullName>
    </submittedName>
</protein>
<sequence length="322" mass="33704">MSDIWLAWGAILLGFVGLVWSADRFVAGSAAIARNIGVSKLIIGLTIVSLGTSAPEIVVSISAALKGAGDLAVGNAIGSNIANIGMVLAVTALIAPLPIYKHLLTQEMPILLGVTLLAGCFVMDAELATWEGAILAGLIIPLISWMIYSKRHHPNPEDEDPEIEDLSTALSAVWFIVGLGTLIVSSELLVWGATTVATSFGVSPLIIGLTVVAVGTSLPELAASVMSAIKGHHDIALGNIVGSNIFNLLAVMSVPGLLGPLTMSESVFYRDYLAMGGITAFLAVVMFLAYRLRQQGDNGKLGRTVGALLLTSYIAYYTLLFV</sequence>
<evidence type="ECO:0000256" key="5">
    <source>
        <dbReference type="SAM" id="Phobius"/>
    </source>
</evidence>
<evidence type="ECO:0000256" key="1">
    <source>
        <dbReference type="ARBA" id="ARBA00004141"/>
    </source>
</evidence>
<keyword evidence="3 5" id="KW-1133">Transmembrane helix</keyword>
<evidence type="ECO:0000256" key="2">
    <source>
        <dbReference type="ARBA" id="ARBA00022692"/>
    </source>
</evidence>
<dbReference type="Pfam" id="PF01699">
    <property type="entry name" value="Na_Ca_ex"/>
    <property type="match status" value="2"/>
</dbReference>
<evidence type="ECO:0000256" key="4">
    <source>
        <dbReference type="ARBA" id="ARBA00023136"/>
    </source>
</evidence>
<dbReference type="EMBL" id="BSPD01000030">
    <property type="protein sequence ID" value="GLS25417.1"/>
    <property type="molecule type" value="Genomic_DNA"/>
</dbReference>
<dbReference type="NCBIfam" id="TIGR00367">
    <property type="entry name" value="calcium/sodium antiporter"/>
    <property type="match status" value="1"/>
</dbReference>
<evidence type="ECO:0000313" key="7">
    <source>
        <dbReference type="EMBL" id="GLS25417.1"/>
    </source>
</evidence>
<feature type="transmembrane region" description="Helical" evidence="5">
    <location>
        <begin position="38"/>
        <end position="61"/>
    </location>
</feature>
<comment type="subcellular location">
    <subcellularLocation>
        <location evidence="1">Membrane</location>
        <topology evidence="1">Multi-pass membrane protein</topology>
    </subcellularLocation>
</comment>
<dbReference type="AlphaFoldDB" id="A0AA37WNY2"/>
<dbReference type="Gene3D" id="1.20.1420.30">
    <property type="entry name" value="NCX, central ion-binding region"/>
    <property type="match status" value="1"/>
</dbReference>
<feature type="transmembrane region" description="Helical" evidence="5">
    <location>
        <begin position="205"/>
        <end position="223"/>
    </location>
</feature>
<feature type="domain" description="Sodium/calcium exchanger membrane region" evidence="6">
    <location>
        <begin position="171"/>
        <end position="321"/>
    </location>
</feature>
<dbReference type="PANTHER" id="PTHR10846">
    <property type="entry name" value="SODIUM/POTASSIUM/CALCIUM EXCHANGER"/>
    <property type="match status" value="1"/>
</dbReference>
<dbReference type="Proteomes" id="UP001156870">
    <property type="component" value="Unassembled WGS sequence"/>
</dbReference>
<dbReference type="InterPro" id="IPR004481">
    <property type="entry name" value="K/Na/Ca-exchanger"/>
</dbReference>
<feature type="domain" description="Sodium/calcium exchanger membrane region" evidence="6">
    <location>
        <begin position="7"/>
        <end position="138"/>
    </location>
</feature>
<feature type="transmembrane region" description="Helical" evidence="5">
    <location>
        <begin position="130"/>
        <end position="148"/>
    </location>
</feature>